<dbReference type="EMBL" id="WIGN01000458">
    <property type="protein sequence ID" value="KAF6792335.1"/>
    <property type="molecule type" value="Genomic_DNA"/>
</dbReference>
<organism evidence="1 2">
    <name type="scientific">Colletotrichum sojae</name>
    <dbReference type="NCBI Taxonomy" id="2175907"/>
    <lineage>
        <taxon>Eukaryota</taxon>
        <taxon>Fungi</taxon>
        <taxon>Dikarya</taxon>
        <taxon>Ascomycota</taxon>
        <taxon>Pezizomycotina</taxon>
        <taxon>Sordariomycetes</taxon>
        <taxon>Hypocreomycetidae</taxon>
        <taxon>Glomerellales</taxon>
        <taxon>Glomerellaceae</taxon>
        <taxon>Colletotrichum</taxon>
        <taxon>Colletotrichum orchidearum species complex</taxon>
    </lineage>
</organism>
<accession>A0A8H6IR48</accession>
<dbReference type="AlphaFoldDB" id="A0A8H6IR48"/>
<comment type="caution">
    <text evidence="1">The sequence shown here is derived from an EMBL/GenBank/DDBJ whole genome shotgun (WGS) entry which is preliminary data.</text>
</comment>
<dbReference type="Proteomes" id="UP000652219">
    <property type="component" value="Unassembled WGS sequence"/>
</dbReference>
<evidence type="ECO:0000313" key="1">
    <source>
        <dbReference type="EMBL" id="KAF6792335.1"/>
    </source>
</evidence>
<evidence type="ECO:0000313" key="2">
    <source>
        <dbReference type="Proteomes" id="UP000652219"/>
    </source>
</evidence>
<name>A0A8H6IR48_9PEZI</name>
<sequence>MASGRGHRPRLFPSLGPMGSFPPAAASLRLLLADLDPGSSTGATHRTPLAFTPMAPSHCTPILGLPAACAPPASTPSRPTSSLRCRVVVVVVVVVVVYGPPPACDVLGFAQGLLGHGPWTPPSVMDGDGAAVVLACRHGMSFGTISSWWPARNCLHPDACPVPRTTTTGTLR</sequence>
<gene>
    <name evidence="1" type="ORF">CSOJ01_14184</name>
</gene>
<keyword evidence="2" id="KW-1185">Reference proteome</keyword>
<protein>
    <submittedName>
        <fullName evidence="1">Uncharacterized protein</fullName>
    </submittedName>
</protein>
<proteinExistence type="predicted"/>
<reference evidence="1 2" key="1">
    <citation type="journal article" date="2020" name="Phytopathology">
        <title>Genome Sequence Resources of Colletotrichum truncatum, C. plurivorum, C. musicola, and C. sojae: Four Species Pathogenic to Soybean (Glycine max).</title>
        <authorList>
            <person name="Rogerio F."/>
            <person name="Boufleur T.R."/>
            <person name="Ciampi-Guillardi M."/>
            <person name="Sukno S.A."/>
            <person name="Thon M.R."/>
            <person name="Massola Junior N.S."/>
            <person name="Baroncelli R."/>
        </authorList>
    </citation>
    <scope>NUCLEOTIDE SEQUENCE [LARGE SCALE GENOMIC DNA]</scope>
    <source>
        <strain evidence="1 2">LFN0009</strain>
    </source>
</reference>